<evidence type="ECO:0000313" key="1">
    <source>
        <dbReference type="EMBL" id="GIY21340.1"/>
    </source>
</evidence>
<keyword evidence="2" id="KW-1185">Reference proteome</keyword>
<accession>A0AAV4RIT0</accession>
<organism evidence="1 2">
    <name type="scientific">Caerostris extrusa</name>
    <name type="common">Bark spider</name>
    <name type="synonym">Caerostris bankana</name>
    <dbReference type="NCBI Taxonomy" id="172846"/>
    <lineage>
        <taxon>Eukaryota</taxon>
        <taxon>Metazoa</taxon>
        <taxon>Ecdysozoa</taxon>
        <taxon>Arthropoda</taxon>
        <taxon>Chelicerata</taxon>
        <taxon>Arachnida</taxon>
        <taxon>Araneae</taxon>
        <taxon>Araneomorphae</taxon>
        <taxon>Entelegynae</taxon>
        <taxon>Araneoidea</taxon>
        <taxon>Araneidae</taxon>
        <taxon>Caerostris</taxon>
    </lineage>
</organism>
<dbReference type="Proteomes" id="UP001054945">
    <property type="component" value="Unassembled WGS sequence"/>
</dbReference>
<proteinExistence type="predicted"/>
<reference evidence="1 2" key="1">
    <citation type="submission" date="2021-06" db="EMBL/GenBank/DDBJ databases">
        <title>Caerostris extrusa draft genome.</title>
        <authorList>
            <person name="Kono N."/>
            <person name="Arakawa K."/>
        </authorList>
    </citation>
    <scope>NUCLEOTIDE SEQUENCE [LARGE SCALE GENOMIC DNA]</scope>
</reference>
<sequence length="168" mass="19113">MIVSFPFLSTEGICGERPSFQKSYFRHPQCVGGFWNGKTGSLEGLFLPSPHCAKNYDCFFSVPFPRDGNLWERPSFQKSLFLATHLAGGFWNGRQVLPEGTSIPLGYLVPPPSPPNYTKNYDCFFPFLSTEWELVANVHPSRRAISPPTLRGWFLEWKTGSFRKVLED</sequence>
<protein>
    <submittedName>
        <fullName evidence="1">Uncharacterized protein</fullName>
    </submittedName>
</protein>
<evidence type="ECO:0000313" key="2">
    <source>
        <dbReference type="Proteomes" id="UP001054945"/>
    </source>
</evidence>
<gene>
    <name evidence="1" type="ORF">CEXT_249031</name>
</gene>
<comment type="caution">
    <text evidence="1">The sequence shown here is derived from an EMBL/GenBank/DDBJ whole genome shotgun (WGS) entry which is preliminary data.</text>
</comment>
<dbReference type="AlphaFoldDB" id="A0AAV4RIT0"/>
<dbReference type="EMBL" id="BPLR01008004">
    <property type="protein sequence ID" value="GIY21340.1"/>
    <property type="molecule type" value="Genomic_DNA"/>
</dbReference>
<name>A0AAV4RIT0_CAEEX</name>